<keyword evidence="4" id="KW-0408">Iron</keyword>
<feature type="transmembrane region" description="Helical" evidence="7">
    <location>
        <begin position="6"/>
        <end position="29"/>
    </location>
</feature>
<organism evidence="9 10">
    <name type="scientific">Limulus polyphemus</name>
    <name type="common">Atlantic horseshoe crab</name>
    <dbReference type="NCBI Taxonomy" id="6850"/>
    <lineage>
        <taxon>Eukaryota</taxon>
        <taxon>Metazoa</taxon>
        <taxon>Ecdysozoa</taxon>
        <taxon>Arthropoda</taxon>
        <taxon>Chelicerata</taxon>
        <taxon>Merostomata</taxon>
        <taxon>Xiphosura</taxon>
        <taxon>Limulidae</taxon>
        <taxon>Limulus</taxon>
    </lineage>
</organism>
<keyword evidence="7" id="KW-0812">Transmembrane</keyword>
<accession>A0ABM1BPF0</accession>
<dbReference type="Gene3D" id="3.40.5.90">
    <property type="entry name" value="CDGSH iron-sulfur domain, mitoNEET-type"/>
    <property type="match status" value="1"/>
</dbReference>
<keyword evidence="2" id="KW-0001">2Fe-2S</keyword>
<evidence type="ECO:0000256" key="1">
    <source>
        <dbReference type="ARBA" id="ARBA00008624"/>
    </source>
</evidence>
<keyword evidence="5" id="KW-0411">Iron-sulfur</keyword>
<evidence type="ECO:0000256" key="5">
    <source>
        <dbReference type="ARBA" id="ARBA00023014"/>
    </source>
</evidence>
<gene>
    <name evidence="10" type="primary">LOC106470131</name>
</gene>
<proteinExistence type="inferred from homology"/>
<evidence type="ECO:0000313" key="10">
    <source>
        <dbReference type="RefSeq" id="XP_013786113.1"/>
    </source>
</evidence>
<dbReference type="Proteomes" id="UP000694941">
    <property type="component" value="Unplaced"/>
</dbReference>
<evidence type="ECO:0000256" key="4">
    <source>
        <dbReference type="ARBA" id="ARBA00023004"/>
    </source>
</evidence>
<dbReference type="InterPro" id="IPR018967">
    <property type="entry name" value="FeS-contain_CDGSH-typ"/>
</dbReference>
<keyword evidence="7" id="KW-0472">Membrane</keyword>
<name>A0ABM1BPF0_LIMPO</name>
<reference evidence="10" key="1">
    <citation type="submission" date="2025-08" db="UniProtKB">
        <authorList>
            <consortium name="RefSeq"/>
        </authorList>
    </citation>
    <scope>IDENTIFICATION</scope>
    <source>
        <tissue evidence="10">Muscle</tissue>
    </source>
</reference>
<dbReference type="Pfam" id="PF09360">
    <property type="entry name" value="zf-CDGSH"/>
    <property type="match status" value="1"/>
</dbReference>
<dbReference type="GeneID" id="106470131"/>
<evidence type="ECO:0000259" key="8">
    <source>
        <dbReference type="SMART" id="SM00704"/>
    </source>
</evidence>
<dbReference type="InterPro" id="IPR045131">
    <property type="entry name" value="CISD1/2"/>
</dbReference>
<evidence type="ECO:0000313" key="9">
    <source>
        <dbReference type="Proteomes" id="UP000694941"/>
    </source>
</evidence>
<dbReference type="PANTHER" id="PTHR13680:SF5">
    <property type="entry name" value="CDGSH IRON-SULFUR DOMAIN-CONTAINING PROTEIN 1"/>
    <property type="match status" value="1"/>
</dbReference>
<evidence type="ECO:0000256" key="2">
    <source>
        <dbReference type="ARBA" id="ARBA00022714"/>
    </source>
</evidence>
<feature type="domain" description="Iron-binding zinc finger CDGSH type" evidence="8">
    <location>
        <begin position="43"/>
        <end position="81"/>
    </location>
</feature>
<keyword evidence="7" id="KW-1133">Transmembrane helix</keyword>
<dbReference type="RefSeq" id="XP_013786113.1">
    <property type="nucleotide sequence ID" value="XM_013930659.2"/>
</dbReference>
<keyword evidence="9" id="KW-1185">Reference proteome</keyword>
<evidence type="ECO:0000256" key="6">
    <source>
        <dbReference type="ARBA" id="ARBA00034078"/>
    </source>
</evidence>
<comment type="similarity">
    <text evidence="1">Belongs to the CISD protein family. CISD2 subfamily.</text>
</comment>
<dbReference type="InterPro" id="IPR042216">
    <property type="entry name" value="MitoNEET_CISD"/>
</dbReference>
<dbReference type="SMART" id="SM00704">
    <property type="entry name" value="ZnF_CDGSH"/>
    <property type="match status" value="1"/>
</dbReference>
<sequence length="96" mass="10904">MWKDWLPVLPWIGTVTAVVLALFVTRLPAKKHVNKKIQKDCPKVVHSMDIEDLGTKTAFCRCWKSSKFPYCDGSHNEHNNETGDNVGPLIVKRKDA</sequence>
<dbReference type="PANTHER" id="PTHR13680">
    <property type="entry name" value="CDGSH IRON-SULFUR DOMAIN-CONTAINING PROTEIN 1"/>
    <property type="match status" value="1"/>
</dbReference>
<comment type="cofactor">
    <cofactor evidence="6">
        <name>[2Fe-2S] cluster</name>
        <dbReference type="ChEBI" id="CHEBI:190135"/>
    </cofactor>
</comment>
<evidence type="ECO:0000256" key="7">
    <source>
        <dbReference type="SAM" id="Phobius"/>
    </source>
</evidence>
<evidence type="ECO:0000256" key="3">
    <source>
        <dbReference type="ARBA" id="ARBA00022723"/>
    </source>
</evidence>
<keyword evidence="3" id="KW-0479">Metal-binding</keyword>
<protein>
    <submittedName>
        <fullName evidence="10">CDGSH iron-sulfur domain-containing protein 1-like</fullName>
    </submittedName>
</protein>